<feature type="region of interest" description="Disordered" evidence="1">
    <location>
        <begin position="57"/>
        <end position="118"/>
    </location>
</feature>
<feature type="compositionally biased region" description="Basic and acidic residues" evidence="1">
    <location>
        <begin position="109"/>
        <end position="118"/>
    </location>
</feature>
<keyword evidence="3" id="KW-1185">Reference proteome</keyword>
<proteinExistence type="predicted"/>
<reference evidence="2 3" key="1">
    <citation type="submission" date="2020-04" db="EMBL/GenBank/DDBJ databases">
        <authorList>
            <person name="Klaysubun C."/>
            <person name="Duangmal K."/>
            <person name="Lipun K."/>
        </authorList>
    </citation>
    <scope>NUCLEOTIDE SEQUENCE [LARGE SCALE GENOMIC DNA]</scope>
    <source>
        <strain evidence="2 3">JCM 11839</strain>
    </source>
</reference>
<evidence type="ECO:0000313" key="2">
    <source>
        <dbReference type="EMBL" id="NMH82039.1"/>
    </source>
</evidence>
<feature type="compositionally biased region" description="Pro residues" evidence="1">
    <location>
        <begin position="64"/>
        <end position="73"/>
    </location>
</feature>
<protein>
    <submittedName>
        <fullName evidence="2">Uncharacterized protein</fullName>
    </submittedName>
</protein>
<evidence type="ECO:0000256" key="1">
    <source>
        <dbReference type="SAM" id="MobiDB-lite"/>
    </source>
</evidence>
<feature type="compositionally biased region" description="Low complexity" evidence="1">
    <location>
        <begin position="94"/>
        <end position="107"/>
    </location>
</feature>
<dbReference type="EMBL" id="JAAXKY010000191">
    <property type="protein sequence ID" value="NMH82039.1"/>
    <property type="molecule type" value="Genomic_DNA"/>
</dbReference>
<organism evidence="2 3">
    <name type="scientific">Pseudonocardia xinjiangensis</name>
    <dbReference type="NCBI Taxonomy" id="75289"/>
    <lineage>
        <taxon>Bacteria</taxon>
        <taxon>Bacillati</taxon>
        <taxon>Actinomycetota</taxon>
        <taxon>Actinomycetes</taxon>
        <taxon>Pseudonocardiales</taxon>
        <taxon>Pseudonocardiaceae</taxon>
        <taxon>Pseudonocardia</taxon>
    </lineage>
</organism>
<accession>A0ABX1RR83</accession>
<gene>
    <name evidence="2" type="ORF">HF577_33745</name>
</gene>
<dbReference type="Proteomes" id="UP001296706">
    <property type="component" value="Unassembled WGS sequence"/>
</dbReference>
<dbReference type="RefSeq" id="WP_169400058.1">
    <property type="nucleotide sequence ID" value="NZ_JAAXKY010000191.1"/>
</dbReference>
<sequence>MTNQHLMERTPVEALRMDRGALRAEFDAIIAANFPDAAGQLRRLPPRRAAAVTAAVAPLDADGAPPPPEPTPEGGPARDIRARQRGPPFRTPPDDGFPTATAPTAPALHRQEVITRTT</sequence>
<name>A0ABX1RR83_9PSEU</name>
<evidence type="ECO:0000313" key="3">
    <source>
        <dbReference type="Proteomes" id="UP001296706"/>
    </source>
</evidence>
<comment type="caution">
    <text evidence="2">The sequence shown here is derived from an EMBL/GenBank/DDBJ whole genome shotgun (WGS) entry which is preliminary data.</text>
</comment>